<dbReference type="RefSeq" id="YP_009791469.1">
    <property type="nucleotide sequence ID" value="NC_047839.1"/>
</dbReference>
<dbReference type="EMBL" id="MF370964">
    <property type="protein sequence ID" value="ASU03328.1"/>
    <property type="molecule type" value="Genomic_DNA"/>
</dbReference>
<evidence type="ECO:0000313" key="1">
    <source>
        <dbReference type="EMBL" id="ASU03328.1"/>
    </source>
</evidence>
<protein>
    <recommendedName>
        <fullName evidence="3">HNH homing endonuclease</fullName>
    </recommendedName>
</protein>
<evidence type="ECO:0008006" key="3">
    <source>
        <dbReference type="Google" id="ProtNLM"/>
    </source>
</evidence>
<proteinExistence type="predicted"/>
<reference evidence="1 2" key="1">
    <citation type="submission" date="2017-06" db="EMBL/GenBank/DDBJ databases">
        <title>A Novel Lytic Pseudoalteromonas phage Isolated from Qingdao coast of China.</title>
        <authorList>
            <person name="Li H."/>
        </authorList>
    </citation>
    <scope>NUCLEOTIDE SEQUENCE [LARGE SCALE GENOMIC DNA]</scope>
</reference>
<organism evidence="1 2">
    <name type="scientific">Pseudoalteromonas phage J2-1</name>
    <dbReference type="NCBI Taxonomy" id="2023998"/>
    <lineage>
        <taxon>Viruses</taxon>
        <taxon>Duplodnaviria</taxon>
        <taxon>Heunggongvirae</taxon>
        <taxon>Uroviricota</taxon>
        <taxon>Caudoviricetes</taxon>
        <taxon>Qingdaovirus</taxon>
        <taxon>Qingdaovirus J21</taxon>
    </lineage>
</organism>
<evidence type="ECO:0000313" key="2">
    <source>
        <dbReference type="Proteomes" id="UP000222256"/>
    </source>
</evidence>
<accession>A0A223LHZ3</accession>
<sequence>MTKRKKSKIYPDGSKWLQNNGCYLEVVEFLGNGSFMVKFEDSPVFKADAKEFRKGVVKNKNKPQVYNVGYMGYGEFMSKNSSKKHTPEYEVWRGVIRRCYDENATSYNIYGGKGVTVCKEWHNFQNFAQWYTSLPNYNKGFNLDKDLLDKSNITYSPEKCTLVPTSVNSLFTGGFKTIVFLRRDKWVVQMQMGEKCLNGNKRQSYFGEYHDRDEAIEVYFENKIKHVISVANKEKENLDEMVYLNLTNPAWIREYIEELTLSHKDNGEEE</sequence>
<dbReference type="GeneID" id="54981651"/>
<keyword evidence="2" id="KW-1185">Reference proteome</keyword>
<dbReference type="Proteomes" id="UP000222256">
    <property type="component" value="Segment"/>
</dbReference>
<name>A0A223LHZ3_9CAUD</name>
<dbReference type="KEGG" id="vg:54981651"/>